<reference evidence="5" key="2">
    <citation type="submission" date="2025-09" db="UniProtKB">
        <authorList>
            <consortium name="Ensembl"/>
        </authorList>
    </citation>
    <scope>IDENTIFICATION</scope>
</reference>
<protein>
    <submittedName>
        <fullName evidence="5">Tektin like 1</fullName>
    </submittedName>
</protein>
<dbReference type="GeneTree" id="ENSGT00940000169011"/>
<keyword evidence="4" id="KW-0732">Signal</keyword>
<dbReference type="GO" id="GO:0005737">
    <property type="term" value="C:cytoplasm"/>
    <property type="evidence" value="ECO:0007669"/>
    <property type="project" value="UniProtKB-SubCell"/>
</dbReference>
<dbReference type="InterPro" id="IPR048256">
    <property type="entry name" value="Tektin-like"/>
</dbReference>
<reference evidence="5" key="1">
    <citation type="submission" date="2025-08" db="UniProtKB">
        <authorList>
            <consortium name="Ensembl"/>
        </authorList>
    </citation>
    <scope>IDENTIFICATION</scope>
</reference>
<feature type="compositionally biased region" description="Polar residues" evidence="3">
    <location>
        <begin position="244"/>
        <end position="259"/>
    </location>
</feature>
<dbReference type="PANTHER" id="PTHR35081">
    <property type="entry name" value="COILED-COIL DOMAIN-CONTAINING PROTEIN 105"/>
    <property type="match status" value="1"/>
</dbReference>
<dbReference type="Pfam" id="PF03148">
    <property type="entry name" value="Tektin"/>
    <property type="match status" value="1"/>
</dbReference>
<dbReference type="GO" id="GO:0005929">
    <property type="term" value="C:cilium"/>
    <property type="evidence" value="ECO:0007669"/>
    <property type="project" value="UniProtKB-ARBA"/>
</dbReference>
<evidence type="ECO:0000256" key="3">
    <source>
        <dbReference type="SAM" id="MobiDB-lite"/>
    </source>
</evidence>
<dbReference type="Proteomes" id="UP000264800">
    <property type="component" value="Unplaced"/>
</dbReference>
<name>A0A3Q3A830_KRYMA</name>
<sequence>MKRRLSLFTFYFSVLMQVRSVPLGSVPVGPRSWSEATVRSIRRAQNLVRETRTESRSRSAGFTPRGSAGPAGDQVQEEGAGRPEPTRTIRSRTRTAGGEGLRERCAAESAAAVGDYMRRVREAELQLRRQAGNVAQEGVRLQRGQAQLERTLRSIRTDLSINRRSSENRSRRPAAAETDRDVVDRLLLWERRELTELNQDLEGALKASLSRLQVLGESSRQLLNWANERARVLDLVPRGGSAGSNGTTTRTVVKTDPSSCFTPERKQVLESSLSAVRESQLLRENIRNLLSRTARRQNSAHRTVNDGLIKKIAETISLQQRLAVASAASRQAAFRKQRQTNRIRYSLDRAQGPECRGDVSSGDKLDRPLVQVYQRHLGTQLPEAADIRQGGAAIRRRLESSEGDLLRLQSSCRQLMDDLRGKTAAAQVDEAVVRMRRQQVDRKGRGQL</sequence>
<dbReference type="AlphaFoldDB" id="A0A3Q3A830"/>
<organism evidence="5 6">
    <name type="scientific">Kryptolebias marmoratus</name>
    <name type="common">Mangrove killifish</name>
    <name type="synonym">Rivulus marmoratus</name>
    <dbReference type="NCBI Taxonomy" id="37003"/>
    <lineage>
        <taxon>Eukaryota</taxon>
        <taxon>Metazoa</taxon>
        <taxon>Chordata</taxon>
        <taxon>Craniata</taxon>
        <taxon>Vertebrata</taxon>
        <taxon>Euteleostomi</taxon>
        <taxon>Actinopterygii</taxon>
        <taxon>Neopterygii</taxon>
        <taxon>Teleostei</taxon>
        <taxon>Neoteleostei</taxon>
        <taxon>Acanthomorphata</taxon>
        <taxon>Ovalentaria</taxon>
        <taxon>Atherinomorphae</taxon>
        <taxon>Cyprinodontiformes</taxon>
        <taxon>Rivulidae</taxon>
        <taxon>Kryptolebias</taxon>
    </lineage>
</organism>
<comment type="subcellular location">
    <subcellularLocation>
        <location evidence="1">Cytoplasm</location>
    </subcellularLocation>
</comment>
<feature type="region of interest" description="Disordered" evidence="3">
    <location>
        <begin position="237"/>
        <end position="259"/>
    </location>
</feature>
<feature type="signal peptide" evidence="4">
    <location>
        <begin position="1"/>
        <end position="20"/>
    </location>
</feature>
<dbReference type="PANTHER" id="PTHR35081:SF1">
    <property type="entry name" value="COILED-COIL DOMAIN-CONTAINING PROTEIN 105"/>
    <property type="match status" value="1"/>
</dbReference>
<feature type="chain" id="PRO_5018603573" evidence="4">
    <location>
        <begin position="21"/>
        <end position="448"/>
    </location>
</feature>
<keyword evidence="6" id="KW-1185">Reference proteome</keyword>
<evidence type="ECO:0000313" key="5">
    <source>
        <dbReference type="Ensembl" id="ENSKMAP00000012536.1"/>
    </source>
</evidence>
<evidence type="ECO:0000256" key="1">
    <source>
        <dbReference type="ARBA" id="ARBA00004496"/>
    </source>
</evidence>
<keyword evidence="2" id="KW-0963">Cytoplasm</keyword>
<evidence type="ECO:0000313" key="6">
    <source>
        <dbReference type="Proteomes" id="UP000264800"/>
    </source>
</evidence>
<accession>A0A3Q3A830</accession>
<feature type="region of interest" description="Disordered" evidence="3">
    <location>
        <begin position="44"/>
        <end position="103"/>
    </location>
</feature>
<evidence type="ECO:0000256" key="4">
    <source>
        <dbReference type="SAM" id="SignalP"/>
    </source>
</evidence>
<dbReference type="Ensembl" id="ENSKMAT00000012721.1">
    <property type="protein sequence ID" value="ENSKMAP00000012536.1"/>
    <property type="gene ID" value="ENSKMAG00000009401.1"/>
</dbReference>
<dbReference type="STRING" id="37003.ENSKMAP00000012536"/>
<evidence type="ECO:0000256" key="2">
    <source>
        <dbReference type="ARBA" id="ARBA00022490"/>
    </source>
</evidence>
<dbReference type="InterPro" id="IPR038949">
    <property type="entry name" value="TEKTL1"/>
</dbReference>
<proteinExistence type="predicted"/>
<dbReference type="OMA" id="YTPECAT"/>